<dbReference type="Proteomes" id="UP000050509">
    <property type="component" value="Unassembled WGS sequence"/>
</dbReference>
<accession>A0A0P9DFV0</accession>
<keyword evidence="2" id="KW-1185">Reference proteome</keyword>
<proteinExistence type="predicted"/>
<protein>
    <submittedName>
        <fullName evidence="1">Uncharacterized protein</fullName>
    </submittedName>
</protein>
<gene>
    <name evidence="1" type="ORF">SE17_35645</name>
</gene>
<organism evidence="1 2">
    <name type="scientific">Kouleothrix aurantiaca</name>
    <dbReference type="NCBI Taxonomy" id="186479"/>
    <lineage>
        <taxon>Bacteria</taxon>
        <taxon>Bacillati</taxon>
        <taxon>Chloroflexota</taxon>
        <taxon>Chloroflexia</taxon>
        <taxon>Chloroflexales</taxon>
        <taxon>Roseiflexineae</taxon>
        <taxon>Roseiflexaceae</taxon>
        <taxon>Kouleothrix</taxon>
    </lineage>
</organism>
<comment type="caution">
    <text evidence="1">The sequence shown here is derived from an EMBL/GenBank/DDBJ whole genome shotgun (WGS) entry which is preliminary data.</text>
</comment>
<evidence type="ECO:0000313" key="1">
    <source>
        <dbReference type="EMBL" id="KPV48889.1"/>
    </source>
</evidence>
<dbReference type="EMBL" id="LJCR01002327">
    <property type="protein sequence ID" value="KPV48889.1"/>
    <property type="molecule type" value="Genomic_DNA"/>
</dbReference>
<feature type="non-terminal residue" evidence="1">
    <location>
        <position position="61"/>
    </location>
</feature>
<sequence length="61" mass="6852">MGSITVHLLKPGKNTTITYTGDLLSTSPEIIVVEAVWERPTIDLGYVTFATGDRFIERYYT</sequence>
<reference evidence="1 2" key="1">
    <citation type="submission" date="2015-09" db="EMBL/GenBank/DDBJ databases">
        <title>Draft genome sequence of Kouleothrix aurantiaca JCM 19913.</title>
        <authorList>
            <person name="Hemp J."/>
        </authorList>
    </citation>
    <scope>NUCLEOTIDE SEQUENCE [LARGE SCALE GENOMIC DNA]</scope>
    <source>
        <strain evidence="1 2">COM-B</strain>
    </source>
</reference>
<dbReference type="AlphaFoldDB" id="A0A0P9DFV0"/>
<name>A0A0P9DFV0_9CHLR</name>
<evidence type="ECO:0000313" key="2">
    <source>
        <dbReference type="Proteomes" id="UP000050509"/>
    </source>
</evidence>